<keyword evidence="2" id="KW-1185">Reference proteome</keyword>
<sequence length="187" mass="20357">MTDTVLPRIRTSPLLTDLATRVFTPGVGAGQVPVVLQPDRHVAGPDVLRLPVVGVLGLGLTPVQAAQLVDHVAELQEECLSFRPVLVLDRPVFNEARAHGYVLEHVVPSDTWAAGGWTADGVPAPGSWESYLARRVSSVTDRYRLWYMARAVPVSSHADVTLDPVDIAVLRHLPERFPEGLQVHRGS</sequence>
<dbReference type="EMBL" id="JBHMAX010000013">
    <property type="protein sequence ID" value="MFB9731614.1"/>
    <property type="molecule type" value="Genomic_DNA"/>
</dbReference>
<name>A0ABV5V1D2_9MICO</name>
<proteinExistence type="predicted"/>
<protein>
    <submittedName>
        <fullName evidence="1">Uncharacterized protein</fullName>
    </submittedName>
</protein>
<dbReference type="Proteomes" id="UP001589613">
    <property type="component" value="Unassembled WGS sequence"/>
</dbReference>
<dbReference type="RefSeq" id="WP_141337562.1">
    <property type="nucleotide sequence ID" value="NZ_JBHMAX010000013.1"/>
</dbReference>
<gene>
    <name evidence="1" type="ORF">ACFFN0_06130</name>
</gene>
<evidence type="ECO:0000313" key="2">
    <source>
        <dbReference type="Proteomes" id="UP001589613"/>
    </source>
</evidence>
<reference evidence="1 2" key="1">
    <citation type="submission" date="2024-09" db="EMBL/GenBank/DDBJ databases">
        <authorList>
            <person name="Sun Q."/>
            <person name="Mori K."/>
        </authorList>
    </citation>
    <scope>NUCLEOTIDE SEQUENCE [LARGE SCALE GENOMIC DNA]</scope>
    <source>
        <strain evidence="1 2">JCM 12763</strain>
    </source>
</reference>
<organism evidence="1 2">
    <name type="scientific">Ornithinimicrobium kibberense</name>
    <dbReference type="NCBI Taxonomy" id="282060"/>
    <lineage>
        <taxon>Bacteria</taxon>
        <taxon>Bacillati</taxon>
        <taxon>Actinomycetota</taxon>
        <taxon>Actinomycetes</taxon>
        <taxon>Micrococcales</taxon>
        <taxon>Ornithinimicrobiaceae</taxon>
        <taxon>Ornithinimicrobium</taxon>
    </lineage>
</organism>
<accession>A0ABV5V1D2</accession>
<evidence type="ECO:0000313" key="1">
    <source>
        <dbReference type="EMBL" id="MFB9731614.1"/>
    </source>
</evidence>
<comment type="caution">
    <text evidence="1">The sequence shown here is derived from an EMBL/GenBank/DDBJ whole genome shotgun (WGS) entry which is preliminary data.</text>
</comment>